<dbReference type="PANTHER" id="PTHR47025">
    <property type="entry name" value="AUTOIMMUNE REGULATOR"/>
    <property type="match status" value="1"/>
</dbReference>
<dbReference type="PANTHER" id="PTHR47025:SF9">
    <property type="entry name" value="PROTEIN, PUTATIVE-RELATED"/>
    <property type="match status" value="1"/>
</dbReference>
<proteinExistence type="predicted"/>
<evidence type="ECO:0000256" key="2">
    <source>
        <dbReference type="ARBA" id="ARBA00023242"/>
    </source>
</evidence>
<accession>A0ABD3S0T1</accession>
<dbReference type="EMBL" id="JBJXBP010000007">
    <property type="protein sequence ID" value="KAL3818060.1"/>
    <property type="molecule type" value="Genomic_DNA"/>
</dbReference>
<dbReference type="InterPro" id="IPR032308">
    <property type="entry name" value="TDBD"/>
</dbReference>
<protein>
    <recommendedName>
        <fullName evidence="3">Tify domain-containing protein</fullName>
    </recommendedName>
</protein>
<dbReference type="GO" id="GO:0005634">
    <property type="term" value="C:nucleus"/>
    <property type="evidence" value="ECO:0007669"/>
    <property type="project" value="UniProtKB-SubCell"/>
</dbReference>
<reference evidence="4 5" key="1">
    <citation type="submission" date="2024-12" db="EMBL/GenBank/DDBJ databases">
        <title>The unique morphological basis and parallel evolutionary history of personate flowers in Penstemon.</title>
        <authorList>
            <person name="Depatie T.H."/>
            <person name="Wessinger C.A."/>
        </authorList>
    </citation>
    <scope>NUCLEOTIDE SEQUENCE [LARGE SCALE GENOMIC DNA]</scope>
    <source>
        <strain evidence="4">WTNN_2</strain>
        <tissue evidence="4">Leaf</tissue>
    </source>
</reference>
<feature type="domain" description="Tify" evidence="3">
    <location>
        <begin position="177"/>
        <end position="211"/>
    </location>
</feature>
<evidence type="ECO:0000256" key="1">
    <source>
        <dbReference type="ARBA" id="ARBA00004123"/>
    </source>
</evidence>
<comment type="caution">
    <text evidence="4">The sequence shown here is derived from an EMBL/GenBank/DDBJ whole genome shotgun (WGS) entry which is preliminary data.</text>
</comment>
<evidence type="ECO:0000259" key="3">
    <source>
        <dbReference type="Pfam" id="PF16135"/>
    </source>
</evidence>
<name>A0ABD3S0T1_9LAMI</name>
<sequence length="250" mass="28004">MNNISKANVSGPMANGGGTRIEAKCGYWCLIDPTEQEQVLYKKQAISSSSTMNDSSCLGNFSYRSEVPTFNVSDNNAPYIAYSDTNKETTLGFGDQFRNSFYFGGNNNLFSTAFQRAPHDTLVAPDFNNFRAIRPKELNASVKKRTDKFPSNVRILLSTGILDGVPVKYVSWSRDSINAYDFECHAGSKSKHPNKHIYFENGKTIYGVVQELKCTPRDMLLEVIRNVTGSPINQKNFHAWKESYISSCNV</sequence>
<dbReference type="Proteomes" id="UP001634393">
    <property type="component" value="Unassembled WGS sequence"/>
</dbReference>
<evidence type="ECO:0000313" key="4">
    <source>
        <dbReference type="EMBL" id="KAL3818060.1"/>
    </source>
</evidence>
<evidence type="ECO:0000313" key="5">
    <source>
        <dbReference type="Proteomes" id="UP001634393"/>
    </source>
</evidence>
<keyword evidence="5" id="KW-1185">Reference proteome</keyword>
<keyword evidence="2" id="KW-0539">Nucleus</keyword>
<gene>
    <name evidence="4" type="ORF">ACJIZ3_003965</name>
</gene>
<organism evidence="4 5">
    <name type="scientific">Penstemon smallii</name>
    <dbReference type="NCBI Taxonomy" id="265156"/>
    <lineage>
        <taxon>Eukaryota</taxon>
        <taxon>Viridiplantae</taxon>
        <taxon>Streptophyta</taxon>
        <taxon>Embryophyta</taxon>
        <taxon>Tracheophyta</taxon>
        <taxon>Spermatophyta</taxon>
        <taxon>Magnoliopsida</taxon>
        <taxon>eudicotyledons</taxon>
        <taxon>Gunneridae</taxon>
        <taxon>Pentapetalae</taxon>
        <taxon>asterids</taxon>
        <taxon>lamiids</taxon>
        <taxon>Lamiales</taxon>
        <taxon>Plantaginaceae</taxon>
        <taxon>Cheloneae</taxon>
        <taxon>Penstemon</taxon>
    </lineage>
</organism>
<comment type="subcellular location">
    <subcellularLocation>
        <location evidence="1">Nucleus</location>
    </subcellularLocation>
</comment>
<dbReference type="Pfam" id="PF16135">
    <property type="entry name" value="TDBD"/>
    <property type="match status" value="1"/>
</dbReference>
<dbReference type="AlphaFoldDB" id="A0ABD3S0T1"/>